<dbReference type="Proteomes" id="UP000286063">
    <property type="component" value="Unassembled WGS sequence"/>
</dbReference>
<dbReference type="EMBL" id="QRPV01000010">
    <property type="protein sequence ID" value="RHM42946.1"/>
    <property type="molecule type" value="Genomic_DNA"/>
</dbReference>
<evidence type="ECO:0000313" key="2">
    <source>
        <dbReference type="EMBL" id="RGY14975.1"/>
    </source>
</evidence>
<dbReference type="AlphaFoldDB" id="A0A415QHY4"/>
<sequence>MTYDNPFPGLFPPKGYVENMKGVKYEILDYQQSKTRRGRRFVSFWFKIKYNDYDPYTLAKFKDRIVPICYRFEFGNSIKVRVLQFEYLMFGVLFL</sequence>
<dbReference type="Proteomes" id="UP000283589">
    <property type="component" value="Unassembled WGS sequence"/>
</dbReference>
<gene>
    <name evidence="1" type="ORF">DWW18_12530</name>
    <name evidence="3" type="ORF">DWZ68_09910</name>
    <name evidence="2" type="ORF">DXA50_13565</name>
</gene>
<evidence type="ECO:0000313" key="1">
    <source>
        <dbReference type="EMBL" id="RGV32945.1"/>
    </source>
</evidence>
<proteinExistence type="predicted"/>
<evidence type="ECO:0000313" key="6">
    <source>
        <dbReference type="Proteomes" id="UP000286063"/>
    </source>
</evidence>
<comment type="caution">
    <text evidence="3">The sequence shown here is derived from an EMBL/GenBank/DDBJ whole genome shotgun (WGS) entry which is preliminary data.</text>
</comment>
<dbReference type="EMBL" id="QRZA01000016">
    <property type="protein sequence ID" value="RGV32945.1"/>
    <property type="molecule type" value="Genomic_DNA"/>
</dbReference>
<protein>
    <submittedName>
        <fullName evidence="3">Uncharacterized protein</fullName>
    </submittedName>
</protein>
<dbReference type="Proteomes" id="UP000286038">
    <property type="component" value="Unassembled WGS sequence"/>
</dbReference>
<dbReference type="STRING" id="1121130.GCA_000519105_03262"/>
<dbReference type="EMBL" id="QSCR01000026">
    <property type="protein sequence ID" value="RGY14975.1"/>
    <property type="molecule type" value="Genomic_DNA"/>
</dbReference>
<evidence type="ECO:0000313" key="4">
    <source>
        <dbReference type="Proteomes" id="UP000283589"/>
    </source>
</evidence>
<name>A0A415QHY4_9BACT</name>
<evidence type="ECO:0000313" key="5">
    <source>
        <dbReference type="Proteomes" id="UP000286038"/>
    </source>
</evidence>
<evidence type="ECO:0000313" key="3">
    <source>
        <dbReference type="EMBL" id="RHM42946.1"/>
    </source>
</evidence>
<organism evidence="3 5">
    <name type="scientific">Butyricimonas virosa</name>
    <dbReference type="NCBI Taxonomy" id="544645"/>
    <lineage>
        <taxon>Bacteria</taxon>
        <taxon>Pseudomonadati</taxon>
        <taxon>Bacteroidota</taxon>
        <taxon>Bacteroidia</taxon>
        <taxon>Bacteroidales</taxon>
        <taxon>Odoribacteraceae</taxon>
        <taxon>Butyricimonas</taxon>
    </lineage>
</organism>
<accession>A0A415QHY4</accession>
<reference evidence="4 5" key="1">
    <citation type="submission" date="2018-08" db="EMBL/GenBank/DDBJ databases">
        <title>A genome reference for cultivated species of the human gut microbiota.</title>
        <authorList>
            <person name="Zou Y."/>
            <person name="Xue W."/>
            <person name="Luo G."/>
        </authorList>
    </citation>
    <scope>NUCLEOTIDE SEQUENCE [LARGE SCALE GENOMIC DNA]</scope>
    <source>
        <strain evidence="1 4">AF14-49</strain>
        <strain evidence="3 5">AF34-33</strain>
        <strain evidence="2 6">OF02-7</strain>
    </source>
</reference>